<reference evidence="1" key="1">
    <citation type="journal article" date="2015" name="Nature">
        <title>Complex archaea that bridge the gap between prokaryotes and eukaryotes.</title>
        <authorList>
            <person name="Spang A."/>
            <person name="Saw J.H."/>
            <person name="Jorgensen S.L."/>
            <person name="Zaremba-Niedzwiedzka K."/>
            <person name="Martijn J."/>
            <person name="Lind A.E."/>
            <person name="van Eijk R."/>
            <person name="Schleper C."/>
            <person name="Guy L."/>
            <person name="Ettema T.J."/>
        </authorList>
    </citation>
    <scope>NUCLEOTIDE SEQUENCE</scope>
</reference>
<dbReference type="EMBL" id="LAZR01027812">
    <property type="protein sequence ID" value="KKL64539.1"/>
    <property type="molecule type" value="Genomic_DNA"/>
</dbReference>
<comment type="caution">
    <text evidence="1">The sequence shown here is derived from an EMBL/GenBank/DDBJ whole genome shotgun (WGS) entry which is preliminary data.</text>
</comment>
<name>A0A0F9DS05_9ZZZZ</name>
<accession>A0A0F9DS05</accession>
<sequence length="106" mass="12342">LRHLFIQLQGQFPAQYPIRLKFTSKLPEGEWGDVDLVKLKGQPTLRLQLSAKLDSEASLVILFHEYAHCLDWKAKNDANLMDHSPLWGVHLSRIWSWYSEDQGIWA</sequence>
<organism evidence="1">
    <name type="scientific">marine sediment metagenome</name>
    <dbReference type="NCBI Taxonomy" id="412755"/>
    <lineage>
        <taxon>unclassified sequences</taxon>
        <taxon>metagenomes</taxon>
        <taxon>ecological metagenomes</taxon>
    </lineage>
</organism>
<dbReference type="AlphaFoldDB" id="A0A0F9DS05"/>
<evidence type="ECO:0008006" key="2">
    <source>
        <dbReference type="Google" id="ProtNLM"/>
    </source>
</evidence>
<gene>
    <name evidence="1" type="ORF">LCGC14_2163940</name>
</gene>
<feature type="non-terminal residue" evidence="1">
    <location>
        <position position="1"/>
    </location>
</feature>
<proteinExistence type="predicted"/>
<evidence type="ECO:0000313" key="1">
    <source>
        <dbReference type="EMBL" id="KKL64539.1"/>
    </source>
</evidence>
<protein>
    <recommendedName>
        <fullName evidence="2">SprT-like domain-containing protein</fullName>
    </recommendedName>
</protein>